<keyword evidence="2" id="KW-0560">Oxidoreductase</keyword>
<dbReference type="InterPro" id="IPR020904">
    <property type="entry name" value="Sc_DH/Rdtase_CS"/>
</dbReference>
<comment type="similarity">
    <text evidence="1">Belongs to the short-chain dehydrogenases/reductases (SDR) family.</text>
</comment>
<evidence type="ECO:0000313" key="6">
    <source>
        <dbReference type="EMBL" id="MCZ4551094.1"/>
    </source>
</evidence>
<protein>
    <submittedName>
        <fullName evidence="6">SDR family oxidoreductase</fullName>
    </submittedName>
</protein>
<dbReference type="PANTHER" id="PTHR43180:SF28">
    <property type="entry name" value="NAD(P)-BINDING ROSSMANN-FOLD SUPERFAMILY PROTEIN"/>
    <property type="match status" value="1"/>
</dbReference>
<accession>A0ABT4MWA9</accession>
<name>A0ABT4MWA9_GORRU</name>
<dbReference type="Proteomes" id="UP001067235">
    <property type="component" value="Unassembled WGS sequence"/>
</dbReference>
<proteinExistence type="inferred from homology"/>
<comment type="caution">
    <text evidence="6">The sequence shown here is derived from an EMBL/GenBank/DDBJ whole genome shotgun (WGS) entry which is preliminary data.</text>
</comment>
<keyword evidence="4" id="KW-0443">Lipid metabolism</keyword>
<reference evidence="6" key="1">
    <citation type="submission" date="2022-12" db="EMBL/GenBank/DDBJ databases">
        <authorList>
            <person name="Krivoruchko A.V."/>
            <person name="Elkin A."/>
        </authorList>
    </citation>
    <scope>NUCLEOTIDE SEQUENCE</scope>
    <source>
        <strain evidence="6">IEGM 1388</strain>
    </source>
</reference>
<evidence type="ECO:0000256" key="4">
    <source>
        <dbReference type="ARBA" id="ARBA00023098"/>
    </source>
</evidence>
<evidence type="ECO:0000313" key="7">
    <source>
        <dbReference type="Proteomes" id="UP001067235"/>
    </source>
</evidence>
<keyword evidence="5" id="KW-0753">Steroid metabolism</keyword>
<dbReference type="RefSeq" id="WP_301571840.1">
    <property type="nucleotide sequence ID" value="NZ_JAPWIE010000004.1"/>
</dbReference>
<evidence type="ECO:0000256" key="5">
    <source>
        <dbReference type="ARBA" id="ARBA00023221"/>
    </source>
</evidence>
<sequence length="241" mass="24641">MARLQGKIALISGGARGMGATHARAIVAEGGKAVIADILDEEGTALAAELGDAAVFIHLDVTSAADWKTAVDLAVSTFGGLNVLVNNAGIVNFGPLGEYTQQQWDLIMNINATGTFLGITAAKDALVTSAPSSIVNISSISGLQGSPGAHGYVASKFAVRGLTKSVALELGVHNVRANSVHPGVIKTPMTADLDLGNHLGALHRAGEPEEVSNLVVYLASDESRFQTGAEFVIDGGQTAGE</sequence>
<organism evidence="6 7">
    <name type="scientific">Gordonia rubripertincta</name>
    <name type="common">Rhodococcus corallinus</name>
    <dbReference type="NCBI Taxonomy" id="36822"/>
    <lineage>
        <taxon>Bacteria</taxon>
        <taxon>Bacillati</taxon>
        <taxon>Actinomycetota</taxon>
        <taxon>Actinomycetes</taxon>
        <taxon>Mycobacteriales</taxon>
        <taxon>Gordoniaceae</taxon>
        <taxon>Gordonia</taxon>
    </lineage>
</organism>
<dbReference type="PROSITE" id="PS00061">
    <property type="entry name" value="ADH_SHORT"/>
    <property type="match status" value="1"/>
</dbReference>
<evidence type="ECO:0000256" key="1">
    <source>
        <dbReference type="ARBA" id="ARBA00006484"/>
    </source>
</evidence>
<dbReference type="InterPro" id="IPR002347">
    <property type="entry name" value="SDR_fam"/>
</dbReference>
<dbReference type="EMBL" id="JAPWIE010000004">
    <property type="protein sequence ID" value="MCZ4551094.1"/>
    <property type="molecule type" value="Genomic_DNA"/>
</dbReference>
<dbReference type="SUPFAM" id="SSF51735">
    <property type="entry name" value="NAD(P)-binding Rossmann-fold domains"/>
    <property type="match status" value="1"/>
</dbReference>
<dbReference type="Pfam" id="PF13561">
    <property type="entry name" value="adh_short_C2"/>
    <property type="match status" value="1"/>
</dbReference>
<evidence type="ECO:0000256" key="2">
    <source>
        <dbReference type="ARBA" id="ARBA00023002"/>
    </source>
</evidence>
<keyword evidence="3" id="KW-0520">NAD</keyword>
<dbReference type="PRINTS" id="PR00080">
    <property type="entry name" value="SDRFAMILY"/>
</dbReference>
<dbReference type="InterPro" id="IPR036291">
    <property type="entry name" value="NAD(P)-bd_dom_sf"/>
</dbReference>
<dbReference type="PANTHER" id="PTHR43180">
    <property type="entry name" value="3-OXOACYL-(ACYL-CARRIER-PROTEIN) REDUCTASE (AFU_ORTHOLOGUE AFUA_6G11210)"/>
    <property type="match status" value="1"/>
</dbReference>
<dbReference type="Gene3D" id="3.40.50.720">
    <property type="entry name" value="NAD(P)-binding Rossmann-like Domain"/>
    <property type="match status" value="1"/>
</dbReference>
<keyword evidence="7" id="KW-1185">Reference proteome</keyword>
<evidence type="ECO:0000256" key="3">
    <source>
        <dbReference type="ARBA" id="ARBA00023027"/>
    </source>
</evidence>
<dbReference type="PRINTS" id="PR00081">
    <property type="entry name" value="GDHRDH"/>
</dbReference>
<gene>
    <name evidence="6" type="ORF">O4213_13970</name>
</gene>